<gene>
    <name evidence="2" type="ORF">HETSPECPRED_000165</name>
</gene>
<evidence type="ECO:0000256" key="1">
    <source>
        <dbReference type="SAM" id="MobiDB-lite"/>
    </source>
</evidence>
<reference evidence="2" key="1">
    <citation type="submission" date="2021-03" db="EMBL/GenBank/DDBJ databases">
        <authorList>
            <person name="Tagirdzhanova G."/>
        </authorList>
    </citation>
    <scope>NUCLEOTIDE SEQUENCE</scope>
</reference>
<proteinExistence type="predicted"/>
<keyword evidence="3" id="KW-1185">Reference proteome</keyword>
<dbReference type="EMBL" id="CAJPDS010000001">
    <property type="protein sequence ID" value="CAF9903226.1"/>
    <property type="molecule type" value="Genomic_DNA"/>
</dbReference>
<feature type="region of interest" description="Disordered" evidence="1">
    <location>
        <begin position="118"/>
        <end position="157"/>
    </location>
</feature>
<feature type="compositionally biased region" description="Polar residues" evidence="1">
    <location>
        <begin position="1"/>
        <end position="22"/>
    </location>
</feature>
<feature type="compositionally biased region" description="Low complexity" evidence="1">
    <location>
        <begin position="23"/>
        <end position="38"/>
    </location>
</feature>
<name>A0A8H3EAD9_9LECA</name>
<organism evidence="2 3">
    <name type="scientific">Heterodermia speciosa</name>
    <dbReference type="NCBI Taxonomy" id="116794"/>
    <lineage>
        <taxon>Eukaryota</taxon>
        <taxon>Fungi</taxon>
        <taxon>Dikarya</taxon>
        <taxon>Ascomycota</taxon>
        <taxon>Pezizomycotina</taxon>
        <taxon>Lecanoromycetes</taxon>
        <taxon>OSLEUM clade</taxon>
        <taxon>Lecanoromycetidae</taxon>
        <taxon>Caliciales</taxon>
        <taxon>Physciaceae</taxon>
        <taxon>Heterodermia</taxon>
    </lineage>
</organism>
<comment type="caution">
    <text evidence="2">The sequence shown here is derived from an EMBL/GenBank/DDBJ whole genome shotgun (WGS) entry which is preliminary data.</text>
</comment>
<evidence type="ECO:0000313" key="3">
    <source>
        <dbReference type="Proteomes" id="UP000664521"/>
    </source>
</evidence>
<dbReference type="Proteomes" id="UP000664521">
    <property type="component" value="Unassembled WGS sequence"/>
</dbReference>
<feature type="region of interest" description="Disordered" evidence="1">
    <location>
        <begin position="1"/>
        <end position="88"/>
    </location>
</feature>
<evidence type="ECO:0000313" key="2">
    <source>
        <dbReference type="EMBL" id="CAF9903226.1"/>
    </source>
</evidence>
<dbReference type="AlphaFoldDB" id="A0A8H3EAD9"/>
<sequence>MTSPYTNGYSSARPTHSRNSSLTSIHSPSTPRPTSSYSRNGDFGSSHGFGTAIDSGNGLGNLADELAEAWDEEGEEDLSGIDSHVETKLNAVQDAPSAPPHVQISESASSGIVFSPISQQSEHSLSPIKPSFPTKHRRKNSQYDGSDYGSDPEETEGISPSLEARMAAIEHLARRGTEANGSEADTVIKRFAESLKDLGSQAGVENGASRLITAHTSLSTHLTHTTRLLTALTSSLLSPLSPPLDLSEVDPLLPLIGPLFDSLPTPEPLNTSSLRALTASTTDMIFTLSTLSDTLHMTRQTSSLASRRLQSTKAMMVELRREQDLSEEGRRWIEMGDWERRLREREGARVCGEVVGGFEQVCEGWRARLMESAVSIEAA</sequence>
<dbReference type="OrthoDB" id="5427526at2759"/>
<feature type="compositionally biased region" description="Acidic residues" evidence="1">
    <location>
        <begin position="65"/>
        <end position="79"/>
    </location>
</feature>
<accession>A0A8H3EAD9</accession>
<protein>
    <submittedName>
        <fullName evidence="2">Uncharacterized protein</fullName>
    </submittedName>
</protein>